<accession>A0A4Q4ZL14</accession>
<dbReference type="Proteomes" id="UP000295198">
    <property type="component" value="Unassembled WGS sequence"/>
</dbReference>
<name>A0A4Q4ZL14_9ACTN</name>
<dbReference type="Pfam" id="PF00571">
    <property type="entry name" value="CBS"/>
    <property type="match status" value="2"/>
</dbReference>
<keyword evidence="1" id="KW-0129">CBS domain</keyword>
<feature type="domain" description="CBS" evidence="2">
    <location>
        <begin position="96"/>
        <end position="152"/>
    </location>
</feature>
<evidence type="ECO:0000313" key="4">
    <source>
        <dbReference type="Proteomes" id="UP000295198"/>
    </source>
</evidence>
<sequence length="152" mass="16522">MRAAELAENLPTVDLDTDAMEAARTLARHRIPGLVVMDESGSPYTVLPGSQVLRFVIPSYVQDDPQLAAVYDERAADELCGQLSGRPVRDLLPRRPDPDDLPVVDADANSMEVAALMARLRSPIVAVVDHGVYLGAVTVSRLLTHLLPEQSR</sequence>
<dbReference type="OrthoDB" id="3535009at2"/>
<dbReference type="RefSeq" id="WP_134713186.1">
    <property type="nucleotide sequence ID" value="NZ_SDKM01000001.1"/>
</dbReference>
<comment type="caution">
    <text evidence="3">The sequence shown here is derived from an EMBL/GenBank/DDBJ whole genome shotgun (WGS) entry which is preliminary data.</text>
</comment>
<evidence type="ECO:0000256" key="1">
    <source>
        <dbReference type="PROSITE-ProRule" id="PRU00703"/>
    </source>
</evidence>
<dbReference type="Gene3D" id="3.10.580.10">
    <property type="entry name" value="CBS-domain"/>
    <property type="match status" value="1"/>
</dbReference>
<reference evidence="3 4" key="1">
    <citation type="submission" date="2019-01" db="EMBL/GenBank/DDBJ databases">
        <title>Nocardioides guangzhouensis sp. nov., an actinobacterium isolated from soil.</title>
        <authorList>
            <person name="Fu Y."/>
            <person name="Cai Y."/>
            <person name="Lin Z."/>
            <person name="Chen P."/>
        </authorList>
    </citation>
    <scope>NUCLEOTIDE SEQUENCE [LARGE SCALE GENOMIC DNA]</scope>
    <source>
        <strain evidence="3 4">130</strain>
    </source>
</reference>
<protein>
    <submittedName>
        <fullName evidence="3">CBS domain-containing protein</fullName>
    </submittedName>
</protein>
<dbReference type="SMART" id="SM00116">
    <property type="entry name" value="CBS"/>
    <property type="match status" value="2"/>
</dbReference>
<organism evidence="3 4">
    <name type="scientific">Nocardioides guangzhouensis</name>
    <dbReference type="NCBI Taxonomy" id="2497878"/>
    <lineage>
        <taxon>Bacteria</taxon>
        <taxon>Bacillati</taxon>
        <taxon>Actinomycetota</taxon>
        <taxon>Actinomycetes</taxon>
        <taxon>Propionibacteriales</taxon>
        <taxon>Nocardioidaceae</taxon>
        <taxon>Nocardioides</taxon>
    </lineage>
</organism>
<dbReference type="SUPFAM" id="SSF54631">
    <property type="entry name" value="CBS-domain pair"/>
    <property type="match status" value="1"/>
</dbReference>
<dbReference type="InterPro" id="IPR000644">
    <property type="entry name" value="CBS_dom"/>
</dbReference>
<proteinExistence type="predicted"/>
<dbReference type="CDD" id="cd17788">
    <property type="entry name" value="CBS_pair_bac"/>
    <property type="match status" value="1"/>
</dbReference>
<keyword evidence="4" id="KW-1185">Reference proteome</keyword>
<dbReference type="AlphaFoldDB" id="A0A4Q4ZL14"/>
<dbReference type="EMBL" id="SDKM01000001">
    <property type="protein sequence ID" value="RYP89060.1"/>
    <property type="molecule type" value="Genomic_DNA"/>
</dbReference>
<dbReference type="InterPro" id="IPR046342">
    <property type="entry name" value="CBS_dom_sf"/>
</dbReference>
<gene>
    <name evidence="3" type="ORF">EKO23_01130</name>
</gene>
<evidence type="ECO:0000259" key="2">
    <source>
        <dbReference type="PROSITE" id="PS51371"/>
    </source>
</evidence>
<evidence type="ECO:0000313" key="3">
    <source>
        <dbReference type="EMBL" id="RYP89060.1"/>
    </source>
</evidence>
<dbReference type="PROSITE" id="PS51371">
    <property type="entry name" value="CBS"/>
    <property type="match status" value="1"/>
</dbReference>